<dbReference type="Gene3D" id="3.30.1120.10">
    <property type="match status" value="1"/>
</dbReference>
<dbReference type="SUPFAM" id="SSF53649">
    <property type="entry name" value="Alkaline phosphatase-like"/>
    <property type="match status" value="1"/>
</dbReference>
<dbReference type="AlphaFoldDB" id="A0A6P1M4D7"/>
<dbReference type="CDD" id="cd16143">
    <property type="entry name" value="ARS_like"/>
    <property type="match status" value="1"/>
</dbReference>
<dbReference type="GO" id="GO:0004065">
    <property type="term" value="F:arylsulfatase activity"/>
    <property type="evidence" value="ECO:0007669"/>
    <property type="project" value="TreeGrafter"/>
</dbReference>
<keyword evidence="4" id="KW-0808">Transferase</keyword>
<evidence type="ECO:0000256" key="1">
    <source>
        <dbReference type="ARBA" id="ARBA00008779"/>
    </source>
</evidence>
<dbReference type="Gene3D" id="3.40.720.10">
    <property type="entry name" value="Alkaline Phosphatase, subunit A"/>
    <property type="match status" value="1"/>
</dbReference>
<keyword evidence="5" id="KW-1185">Reference proteome</keyword>
<evidence type="ECO:0000259" key="3">
    <source>
        <dbReference type="Pfam" id="PF00884"/>
    </source>
</evidence>
<evidence type="ECO:0000313" key="5">
    <source>
        <dbReference type="Proteomes" id="UP000464954"/>
    </source>
</evidence>
<keyword evidence="2 4" id="KW-0378">Hydrolase</keyword>
<evidence type="ECO:0000256" key="2">
    <source>
        <dbReference type="ARBA" id="ARBA00022801"/>
    </source>
</evidence>
<dbReference type="Proteomes" id="UP000464954">
    <property type="component" value="Chromosome"/>
</dbReference>
<comment type="similarity">
    <text evidence="1">Belongs to the sulfatase family.</text>
</comment>
<gene>
    <name evidence="4" type="ORF">GT409_04345</name>
</gene>
<dbReference type="InterPro" id="IPR017850">
    <property type="entry name" value="Alkaline_phosphatase_core_sf"/>
</dbReference>
<dbReference type="RefSeq" id="WP_160627291.1">
    <property type="nucleotide sequence ID" value="NZ_CP047593.1"/>
</dbReference>
<sequence length="747" mass="79380">MENGFSKCVMGTACVLGLATGGLAAEKPNVLIILADDLGYGDTGCYGAELVKTPNIDRLAAQGVRFTDAHSPAAVCQPSRYGVMTGRYNWRRGKPWDGSYMFSDKHPTLQQVLGTAGYATAAFGKWHNGWGLGPIDYGDEQVAPGPLESGFGYYFGTPRSHNEPPQVFMENRTMYGRDPSDPLRIIQHSEVVERGLKDWGWGLSEGAAAAHAARPQDEIDLIVAERAADYLRERPKDEPFFLYVAFVAPHVPIAPSSRFQGTSQAGQYGDFLQQLDCSVGTVLDALEEKGLDKNTLVIFSSDNGAVYMHSAIEAGHHQNGPLLGQKTDAWCGGNQVPFIVRWPGKVPAGKTSDVFVSLTDIMATVTAATGVETPETAIDSQNQLPVFLSPMADSIRTEMIYTGIFGQGIYSGGWVYYPFQGSGGMTAHPTQRWGQPYSKMGVTNSDLSADGRLKADAAPAQLYNVNSDPGQTVNLYRQNPERATSMQKRLDEIIAPPVAPAGDGSTVMISPAAPAKAPVSWNAEIWGDSAKVPTVGNHYVHDNKNVWLLALGKNGSFPGESLTLRNDASVWLTGGGALGKGVLVLDGGQLQNRLGRKAVVLGRVRVDSTSKILNVEGSLELKPGLAGAGNLQIASFKNSGTVTVGCEDQGYSGTFILADSAADGAVLDVEFSGAFPQAGLDFQNLNSARMPALQLQGALSFSSVRMPAKNGGMIDLKPGTYDAAALKTAGVSEQAFKDFGGALTVGL</sequence>
<accession>A0A6P1M4D7</accession>
<dbReference type="Pfam" id="PF00884">
    <property type="entry name" value="Sulfatase"/>
    <property type="match status" value="1"/>
</dbReference>
<dbReference type="PANTHER" id="PTHR42693:SF53">
    <property type="entry name" value="ENDO-4-O-SULFATASE"/>
    <property type="match status" value="1"/>
</dbReference>
<dbReference type="PANTHER" id="PTHR42693">
    <property type="entry name" value="ARYLSULFATASE FAMILY MEMBER"/>
    <property type="match status" value="1"/>
</dbReference>
<name>A0A6P1M4D7_9BACT</name>
<proteinExistence type="inferred from homology"/>
<dbReference type="EMBL" id="CP047593">
    <property type="protein sequence ID" value="QHI68707.1"/>
    <property type="molecule type" value="Genomic_DNA"/>
</dbReference>
<feature type="domain" description="Sulfatase N-terminal" evidence="3">
    <location>
        <begin position="28"/>
        <end position="371"/>
    </location>
</feature>
<dbReference type="KEGG" id="taer:GT409_04345"/>
<evidence type="ECO:0000313" key="4">
    <source>
        <dbReference type="EMBL" id="QHI68707.1"/>
    </source>
</evidence>
<dbReference type="InterPro" id="IPR050738">
    <property type="entry name" value="Sulfatase"/>
</dbReference>
<dbReference type="InterPro" id="IPR000917">
    <property type="entry name" value="Sulfatase_N"/>
</dbReference>
<reference evidence="4 5" key="1">
    <citation type="submission" date="2020-01" db="EMBL/GenBank/DDBJ databases">
        <title>Ponticoccus aerotolerans gen. nov., sp. nov., an anaerobic bacterium and proposal of Ponticoccusceae fam. nov., Ponticoccusles ord. nov. and Ponticoccuse classis nov. in the phylum Kiritimatiellaeota.</title>
        <authorList>
            <person name="Zhou L.Y."/>
            <person name="Du Z.J."/>
        </authorList>
    </citation>
    <scope>NUCLEOTIDE SEQUENCE [LARGE SCALE GENOMIC DNA]</scope>
    <source>
        <strain evidence="4 5">S-5007</strain>
    </source>
</reference>
<protein>
    <submittedName>
        <fullName evidence="4">Sulfatase-like hydrolase/transferase</fullName>
    </submittedName>
</protein>
<dbReference type="GO" id="GO:0016740">
    <property type="term" value="F:transferase activity"/>
    <property type="evidence" value="ECO:0007669"/>
    <property type="project" value="UniProtKB-KW"/>
</dbReference>
<organism evidence="4 5">
    <name type="scientific">Tichowtungia aerotolerans</name>
    <dbReference type="NCBI Taxonomy" id="2697043"/>
    <lineage>
        <taxon>Bacteria</taxon>
        <taxon>Pseudomonadati</taxon>
        <taxon>Kiritimatiellota</taxon>
        <taxon>Tichowtungiia</taxon>
        <taxon>Tichowtungiales</taxon>
        <taxon>Tichowtungiaceae</taxon>
        <taxon>Tichowtungia</taxon>
    </lineage>
</organism>